<dbReference type="RefSeq" id="WP_037268612.1">
    <property type="nucleotide sequence ID" value="NZ_QHKI01000087.1"/>
</dbReference>
<protein>
    <submittedName>
        <fullName evidence="2">Uncharacterized protein</fullName>
    </submittedName>
</protein>
<evidence type="ECO:0000256" key="1">
    <source>
        <dbReference type="SAM" id="MobiDB-lite"/>
    </source>
</evidence>
<evidence type="ECO:0000313" key="2">
    <source>
        <dbReference type="EMBL" id="RSM65239.1"/>
    </source>
</evidence>
<organism evidence="2 3">
    <name type="scientific">Kibdelosporangium aridum</name>
    <dbReference type="NCBI Taxonomy" id="2030"/>
    <lineage>
        <taxon>Bacteria</taxon>
        <taxon>Bacillati</taxon>
        <taxon>Actinomycetota</taxon>
        <taxon>Actinomycetes</taxon>
        <taxon>Pseudonocardiales</taxon>
        <taxon>Pseudonocardiaceae</taxon>
        <taxon>Kibdelosporangium</taxon>
    </lineage>
</organism>
<feature type="region of interest" description="Disordered" evidence="1">
    <location>
        <begin position="227"/>
        <end position="250"/>
    </location>
</feature>
<dbReference type="Proteomes" id="UP000287547">
    <property type="component" value="Unassembled WGS sequence"/>
</dbReference>
<dbReference type="EMBL" id="QHKI01000087">
    <property type="protein sequence ID" value="RSM65239.1"/>
    <property type="molecule type" value="Genomic_DNA"/>
</dbReference>
<proteinExistence type="predicted"/>
<comment type="caution">
    <text evidence="2">The sequence shown here is derived from an EMBL/GenBank/DDBJ whole genome shotgun (WGS) entry which is preliminary data.</text>
</comment>
<dbReference type="OrthoDB" id="3698464at2"/>
<gene>
    <name evidence="2" type="ORF">DMH04_49630</name>
</gene>
<name>A0A428YCF9_KIBAR</name>
<sequence length="250" mass="28602">MSDKRGAQGSRREWTRPPAPPIRYYLWQRWADMRAGKRDGKALLQPASFVPDASAGNAAQPIVDTPATRLLYELYRQAVAVEGMEQVARWSLLASERTSAIAELANASDRLHDDDQVLAEVEKGPDYERITLGEKDRPEEVHRARRQREFEEARQISRRARRDACQNLAKADAIIKQNQVSQDSLQCVSELREQRIHAHYERRAATYWRSFVQASPNEKAKELCEKFRPGLPGERMRLSAPMPSPKRATP</sequence>
<evidence type="ECO:0000313" key="3">
    <source>
        <dbReference type="Proteomes" id="UP000287547"/>
    </source>
</evidence>
<dbReference type="AlphaFoldDB" id="A0A428YCF9"/>
<reference evidence="2 3" key="1">
    <citation type="submission" date="2018-05" db="EMBL/GenBank/DDBJ databases">
        <title>Evolution of GPA BGCs.</title>
        <authorList>
            <person name="Waglechner N."/>
            <person name="Wright G.D."/>
        </authorList>
    </citation>
    <scope>NUCLEOTIDE SEQUENCE [LARGE SCALE GENOMIC DNA]</scope>
    <source>
        <strain evidence="2 3">A82846</strain>
    </source>
</reference>
<accession>A0A428YCF9</accession>